<feature type="region of interest" description="Disordered" evidence="1">
    <location>
        <begin position="43"/>
        <end position="79"/>
    </location>
</feature>
<feature type="compositionally biased region" description="Polar residues" evidence="1">
    <location>
        <begin position="11"/>
        <end position="23"/>
    </location>
</feature>
<evidence type="ECO:0000313" key="3">
    <source>
        <dbReference type="EMBL" id="CAF0851697.1"/>
    </source>
</evidence>
<organism evidence="3 4">
    <name type="scientific">Rotaria sordida</name>
    <dbReference type="NCBI Taxonomy" id="392033"/>
    <lineage>
        <taxon>Eukaryota</taxon>
        <taxon>Metazoa</taxon>
        <taxon>Spiralia</taxon>
        <taxon>Gnathifera</taxon>
        <taxon>Rotifera</taxon>
        <taxon>Eurotatoria</taxon>
        <taxon>Bdelloidea</taxon>
        <taxon>Philodinida</taxon>
        <taxon>Philodinidae</taxon>
        <taxon>Rotaria</taxon>
    </lineage>
</organism>
<protein>
    <recommendedName>
        <fullName evidence="2">RGS domain-containing protein</fullName>
    </recommendedName>
</protein>
<feature type="region of interest" description="Disordered" evidence="1">
    <location>
        <begin position="91"/>
        <end position="114"/>
    </location>
</feature>
<feature type="compositionally biased region" description="Polar residues" evidence="1">
    <location>
        <begin position="63"/>
        <end position="76"/>
    </location>
</feature>
<sequence length="114" mass="12407">MKKNSYPRFMQSENYRNLLQNAPNPVPKKTGIFHFVKDNYFRTSSSSSEDEYDSDDSNHKGENPTTPVANTANKNQPGGVLVATTVNVATTAGPGNIVSNQSTGSDGNKNNVRK</sequence>
<proteinExistence type="predicted"/>
<reference evidence="3" key="1">
    <citation type="submission" date="2021-02" db="EMBL/GenBank/DDBJ databases">
        <authorList>
            <person name="Nowell W R."/>
        </authorList>
    </citation>
    <scope>NUCLEOTIDE SEQUENCE</scope>
</reference>
<dbReference type="InterPro" id="IPR016137">
    <property type="entry name" value="RGS"/>
</dbReference>
<evidence type="ECO:0000313" key="4">
    <source>
        <dbReference type="Proteomes" id="UP000663889"/>
    </source>
</evidence>
<gene>
    <name evidence="3" type="ORF">SEV965_LOCUS3140</name>
</gene>
<dbReference type="Proteomes" id="UP000663889">
    <property type="component" value="Unassembled WGS sequence"/>
</dbReference>
<accession>A0A813WJN7</accession>
<evidence type="ECO:0000256" key="1">
    <source>
        <dbReference type="SAM" id="MobiDB-lite"/>
    </source>
</evidence>
<feature type="region of interest" description="Disordered" evidence="1">
    <location>
        <begin position="1"/>
        <end position="26"/>
    </location>
</feature>
<dbReference type="AlphaFoldDB" id="A0A813WJN7"/>
<comment type="caution">
    <text evidence="3">The sequence shown here is derived from an EMBL/GenBank/DDBJ whole genome shotgun (WGS) entry which is preliminary data.</text>
</comment>
<dbReference type="EMBL" id="CAJNOU010000079">
    <property type="protein sequence ID" value="CAF0851697.1"/>
    <property type="molecule type" value="Genomic_DNA"/>
</dbReference>
<evidence type="ECO:0000259" key="2">
    <source>
        <dbReference type="PROSITE" id="PS50132"/>
    </source>
</evidence>
<dbReference type="PROSITE" id="PS50132">
    <property type="entry name" value="RGS"/>
    <property type="match status" value="1"/>
</dbReference>
<name>A0A813WJN7_9BILA</name>
<feature type="compositionally biased region" description="Polar residues" evidence="1">
    <location>
        <begin position="97"/>
        <end position="114"/>
    </location>
</feature>
<feature type="domain" description="RGS" evidence="2">
    <location>
        <begin position="1"/>
        <end position="19"/>
    </location>
</feature>